<accession>A0A505DET3</accession>
<proteinExistence type="predicted"/>
<organism evidence="2 3">
    <name type="scientific">Streptomyces sporangiiformans</name>
    <dbReference type="NCBI Taxonomy" id="2315329"/>
    <lineage>
        <taxon>Bacteria</taxon>
        <taxon>Bacillati</taxon>
        <taxon>Actinomycetota</taxon>
        <taxon>Actinomycetes</taxon>
        <taxon>Kitasatosporales</taxon>
        <taxon>Streptomycetaceae</taxon>
        <taxon>Streptomyces</taxon>
    </lineage>
</organism>
<keyword evidence="1" id="KW-0472">Membrane</keyword>
<feature type="transmembrane region" description="Helical" evidence="1">
    <location>
        <begin position="185"/>
        <end position="205"/>
    </location>
</feature>
<keyword evidence="1" id="KW-1133">Transmembrane helix</keyword>
<evidence type="ECO:0000256" key="1">
    <source>
        <dbReference type="SAM" id="Phobius"/>
    </source>
</evidence>
<keyword evidence="3" id="KW-1185">Reference proteome</keyword>
<dbReference type="EMBL" id="VCHX02000334">
    <property type="protein sequence ID" value="TPQ16359.1"/>
    <property type="molecule type" value="Genomic_DNA"/>
</dbReference>
<protein>
    <submittedName>
        <fullName evidence="2">ABC transporter</fullName>
    </submittedName>
</protein>
<dbReference type="Proteomes" id="UP000317378">
    <property type="component" value="Unassembled WGS sequence"/>
</dbReference>
<evidence type="ECO:0000313" key="3">
    <source>
        <dbReference type="Proteomes" id="UP000317378"/>
    </source>
</evidence>
<comment type="caution">
    <text evidence="2">The sequence shown here is derived from an EMBL/GenBank/DDBJ whole genome shotgun (WGS) entry which is preliminary data.</text>
</comment>
<feature type="transmembrane region" description="Helical" evidence="1">
    <location>
        <begin position="45"/>
        <end position="66"/>
    </location>
</feature>
<evidence type="ECO:0000313" key="2">
    <source>
        <dbReference type="EMBL" id="TPQ16359.1"/>
    </source>
</evidence>
<reference evidence="2 3" key="1">
    <citation type="submission" date="2019-06" db="EMBL/GenBank/DDBJ databases">
        <title>Streptomyces sporangiiformans sp. nov., a novel actinomycete isolated from soil in Mount Song.</title>
        <authorList>
            <person name="Han L."/>
        </authorList>
    </citation>
    <scope>NUCLEOTIDE SEQUENCE [LARGE SCALE GENOMIC DNA]</scope>
    <source>
        <strain evidence="2 3">NEAU-SSA 1</strain>
    </source>
</reference>
<feature type="transmembrane region" description="Helical" evidence="1">
    <location>
        <begin position="147"/>
        <end position="165"/>
    </location>
</feature>
<name>A0A505DET3_9ACTN</name>
<keyword evidence="1" id="KW-0812">Transmembrane</keyword>
<dbReference type="AlphaFoldDB" id="A0A505DET3"/>
<feature type="transmembrane region" description="Helical" evidence="1">
    <location>
        <begin position="119"/>
        <end position="140"/>
    </location>
</feature>
<feature type="transmembrane region" description="Helical" evidence="1">
    <location>
        <begin position="87"/>
        <end position="107"/>
    </location>
</feature>
<sequence length="219" mass="22935">MGGLVRALVLPVARGLPWRPLAAGGTLGLLIAAGTRLHSDGVQPWLALLHLRAAALAFGLGLAFLLDDPARHTTATVPVRRLLRAGLRVALVAPVAVAWWGAAVLLVPAEGRPPLGDVTLEVAATAVLALAAAAAAVRLWEEPEPGQATAAVVLVTGVAAPLLMPGRWTLFVRLGVDRWDEAHRAWAWVLAGAVLVWVACTVEPVRRPLGGWSRSSPRP</sequence>
<gene>
    <name evidence="2" type="ORF">FGD71_042255</name>
</gene>